<dbReference type="InterPro" id="IPR008949">
    <property type="entry name" value="Isoprenoid_synthase_dom_sf"/>
</dbReference>
<organism evidence="5 6">
    <name type="scientific">Echria macrotheca</name>
    <dbReference type="NCBI Taxonomy" id="438768"/>
    <lineage>
        <taxon>Eukaryota</taxon>
        <taxon>Fungi</taxon>
        <taxon>Dikarya</taxon>
        <taxon>Ascomycota</taxon>
        <taxon>Pezizomycotina</taxon>
        <taxon>Sordariomycetes</taxon>
        <taxon>Sordariomycetidae</taxon>
        <taxon>Sordariales</taxon>
        <taxon>Schizotheciaceae</taxon>
        <taxon>Echria</taxon>
    </lineage>
</organism>
<dbReference type="Gene3D" id="1.10.600.10">
    <property type="entry name" value="Farnesyl Diphosphate Synthase"/>
    <property type="match status" value="1"/>
</dbReference>
<sequence length="373" mass="42364">MAGVLVKVPDLLRAWPWQRHLGEHYDEVKAQSVEWFVGFGAFDAKSQDAFDRCEFDTPLAKLAMLSYRFGDLARCRTGADLIMLFYAFDEYTNVADEVVTRELADMVMDGLRNPDKPRPADECLLGEMARQFWSTGREYSSAMAERHLLETMQLYVDAVVQQSADWATDRLRTIDDYLAVRRHTSGCLPSFALAEMELDVPEDVYRHPLLERMRDCGAYLIIASNDLYSYPVERARGHALHNLVTTVMYQLDLAPQAAVDWIGNWSDGIAAEFLECRANLPSWGPEIDEQIHRYVDGIASWVRGADDWSFESQRYFGVAGEEVRRTREIYMLPRVERDGAGSAALREGVVDAERLAVAAMQIRRDLALGTSPE</sequence>
<dbReference type="SFLD" id="SFLDS00005">
    <property type="entry name" value="Isoprenoid_Synthase_Type_I"/>
    <property type="match status" value="1"/>
</dbReference>
<comment type="similarity">
    <text evidence="2 4">Belongs to the terpene synthase family.</text>
</comment>
<accession>A0AAJ0FCZ3</accession>
<dbReference type="AlphaFoldDB" id="A0AAJ0FCZ3"/>
<keyword evidence="6" id="KW-1185">Reference proteome</keyword>
<dbReference type="GO" id="GO:0010333">
    <property type="term" value="F:terpene synthase activity"/>
    <property type="evidence" value="ECO:0007669"/>
    <property type="project" value="InterPro"/>
</dbReference>
<comment type="cofactor">
    <cofactor evidence="1 4">
        <name>Mg(2+)</name>
        <dbReference type="ChEBI" id="CHEBI:18420"/>
    </cofactor>
</comment>
<keyword evidence="4" id="KW-0456">Lyase</keyword>
<dbReference type="EMBL" id="MU839831">
    <property type="protein sequence ID" value="KAK1757049.1"/>
    <property type="molecule type" value="Genomic_DNA"/>
</dbReference>
<proteinExistence type="inferred from homology"/>
<evidence type="ECO:0000256" key="4">
    <source>
        <dbReference type="RuleBase" id="RU366034"/>
    </source>
</evidence>
<comment type="caution">
    <text evidence="5">The sequence shown here is derived from an EMBL/GenBank/DDBJ whole genome shotgun (WGS) entry which is preliminary data.</text>
</comment>
<dbReference type="Proteomes" id="UP001239445">
    <property type="component" value="Unassembled WGS sequence"/>
</dbReference>
<dbReference type="GO" id="GO:0046872">
    <property type="term" value="F:metal ion binding"/>
    <property type="evidence" value="ECO:0007669"/>
    <property type="project" value="UniProtKB-KW"/>
</dbReference>
<dbReference type="InterPro" id="IPR034686">
    <property type="entry name" value="Terpene_cyclase-like_2"/>
</dbReference>
<dbReference type="PANTHER" id="PTHR35201:SF4">
    <property type="entry name" value="BETA-PINACENE SYNTHASE-RELATED"/>
    <property type="match status" value="1"/>
</dbReference>
<dbReference type="GO" id="GO:0008299">
    <property type="term" value="P:isoprenoid biosynthetic process"/>
    <property type="evidence" value="ECO:0007669"/>
    <property type="project" value="UniProtKB-ARBA"/>
</dbReference>
<dbReference type="Pfam" id="PF19086">
    <property type="entry name" value="Terpene_syn_C_2"/>
    <property type="match status" value="1"/>
</dbReference>
<reference evidence="5" key="1">
    <citation type="submission" date="2023-06" db="EMBL/GenBank/DDBJ databases">
        <title>Genome-scale phylogeny and comparative genomics of the fungal order Sordariales.</title>
        <authorList>
            <consortium name="Lawrence Berkeley National Laboratory"/>
            <person name="Hensen N."/>
            <person name="Bonometti L."/>
            <person name="Westerberg I."/>
            <person name="Brannstrom I.O."/>
            <person name="Guillou S."/>
            <person name="Cros-Aarteil S."/>
            <person name="Calhoun S."/>
            <person name="Haridas S."/>
            <person name="Kuo A."/>
            <person name="Mondo S."/>
            <person name="Pangilinan J."/>
            <person name="Riley R."/>
            <person name="Labutti K."/>
            <person name="Andreopoulos B."/>
            <person name="Lipzen A."/>
            <person name="Chen C."/>
            <person name="Yanf M."/>
            <person name="Daum C."/>
            <person name="Ng V."/>
            <person name="Clum A."/>
            <person name="Steindorff A."/>
            <person name="Ohm R."/>
            <person name="Martin F."/>
            <person name="Silar P."/>
            <person name="Natvig D."/>
            <person name="Lalanne C."/>
            <person name="Gautier V."/>
            <person name="Ament-Velasquez S.L."/>
            <person name="Kruys A."/>
            <person name="Hutchinson M.I."/>
            <person name="Powell A.J."/>
            <person name="Barry K."/>
            <person name="Miller A.N."/>
            <person name="Grigoriev I.V."/>
            <person name="Debuchy R."/>
            <person name="Gladieux P."/>
            <person name="Thoren M.H."/>
            <person name="Johannesson H."/>
        </authorList>
    </citation>
    <scope>NUCLEOTIDE SEQUENCE</scope>
    <source>
        <strain evidence="5">PSN4</strain>
    </source>
</reference>
<keyword evidence="3 4" id="KW-0460">Magnesium</keyword>
<name>A0AAJ0FCZ3_9PEZI</name>
<evidence type="ECO:0000256" key="3">
    <source>
        <dbReference type="ARBA" id="ARBA00022842"/>
    </source>
</evidence>
<evidence type="ECO:0000256" key="1">
    <source>
        <dbReference type="ARBA" id="ARBA00001946"/>
    </source>
</evidence>
<gene>
    <name evidence="5" type="ORF">QBC47DRAFT_443811</name>
</gene>
<dbReference type="PANTHER" id="PTHR35201">
    <property type="entry name" value="TERPENE SYNTHASE"/>
    <property type="match status" value="1"/>
</dbReference>
<dbReference type="SFLD" id="SFLDG01020">
    <property type="entry name" value="Terpene_Cyclase_Like_2"/>
    <property type="match status" value="1"/>
</dbReference>
<evidence type="ECO:0000313" key="6">
    <source>
        <dbReference type="Proteomes" id="UP001239445"/>
    </source>
</evidence>
<protein>
    <recommendedName>
        <fullName evidence="4">Terpene synthase</fullName>
        <ecNumber evidence="4">4.2.3.-</ecNumber>
    </recommendedName>
</protein>
<evidence type="ECO:0000256" key="2">
    <source>
        <dbReference type="ARBA" id="ARBA00006333"/>
    </source>
</evidence>
<keyword evidence="4" id="KW-0479">Metal-binding</keyword>
<dbReference type="EC" id="4.2.3.-" evidence="4"/>
<dbReference type="SUPFAM" id="SSF48576">
    <property type="entry name" value="Terpenoid synthases"/>
    <property type="match status" value="1"/>
</dbReference>
<evidence type="ECO:0000313" key="5">
    <source>
        <dbReference type="EMBL" id="KAK1757049.1"/>
    </source>
</evidence>